<feature type="signal peptide" evidence="1">
    <location>
        <begin position="1"/>
        <end position="21"/>
    </location>
</feature>
<evidence type="ECO:0000313" key="2">
    <source>
        <dbReference type="EMBL" id="KAI5628882.1"/>
    </source>
</evidence>
<evidence type="ECO:0000313" key="3">
    <source>
        <dbReference type="Proteomes" id="UP001205998"/>
    </source>
</evidence>
<dbReference type="EMBL" id="MU541276">
    <property type="protein sequence ID" value="KAI5628882.1"/>
    <property type="molecule type" value="Genomic_DNA"/>
</dbReference>
<accession>A0AAD5B7G8</accession>
<keyword evidence="1" id="KW-0732">Signal</keyword>
<keyword evidence="3" id="KW-1185">Reference proteome</keyword>
<reference evidence="2" key="1">
    <citation type="submission" date="2018-07" db="EMBL/GenBank/DDBJ databases">
        <title>Comparative genomics of catfishes provides insights into carnivory and benthic adaptation.</title>
        <authorList>
            <person name="Zhang Y."/>
            <person name="Wang D."/>
            <person name="Peng Z."/>
            <person name="Zheng S."/>
            <person name="Shao F."/>
            <person name="Tao W."/>
        </authorList>
    </citation>
    <scope>NUCLEOTIDE SEQUENCE</scope>
    <source>
        <strain evidence="2">Chongqing</strain>
    </source>
</reference>
<evidence type="ECO:0000256" key="1">
    <source>
        <dbReference type="SAM" id="SignalP"/>
    </source>
</evidence>
<organism evidence="2 3">
    <name type="scientific">Silurus asotus</name>
    <name type="common">Amur catfish</name>
    <name type="synonym">Parasilurus asotus</name>
    <dbReference type="NCBI Taxonomy" id="30991"/>
    <lineage>
        <taxon>Eukaryota</taxon>
        <taxon>Metazoa</taxon>
        <taxon>Chordata</taxon>
        <taxon>Craniata</taxon>
        <taxon>Vertebrata</taxon>
        <taxon>Euteleostomi</taxon>
        <taxon>Actinopterygii</taxon>
        <taxon>Neopterygii</taxon>
        <taxon>Teleostei</taxon>
        <taxon>Ostariophysi</taxon>
        <taxon>Siluriformes</taxon>
        <taxon>Siluridae</taxon>
        <taxon>Silurus</taxon>
    </lineage>
</organism>
<sequence>MASISRKLMFMLTLYSTPVLTPVPMVSRNLWMSSARASFTLRPDWPSQQNHPWRRRLIGRSYLDQEIELDGFLCWKEMGDRACKVLK</sequence>
<comment type="caution">
    <text evidence="2">The sequence shown here is derived from an EMBL/GenBank/DDBJ whole genome shotgun (WGS) entry which is preliminary data.</text>
</comment>
<protein>
    <submittedName>
        <fullName evidence="2">Uncharacterized protein</fullName>
    </submittedName>
</protein>
<feature type="chain" id="PRO_5042007263" evidence="1">
    <location>
        <begin position="22"/>
        <end position="87"/>
    </location>
</feature>
<dbReference type="AlphaFoldDB" id="A0AAD5B7G8"/>
<gene>
    <name evidence="2" type="ORF">C0J50_2584</name>
</gene>
<proteinExistence type="predicted"/>
<dbReference type="Proteomes" id="UP001205998">
    <property type="component" value="Unassembled WGS sequence"/>
</dbReference>
<name>A0AAD5B7G8_SILAS</name>